<accession>A0AAD9TXI1</accession>
<dbReference type="EMBL" id="JANJYI010000006">
    <property type="protein sequence ID" value="KAK2643991.1"/>
    <property type="molecule type" value="Genomic_DNA"/>
</dbReference>
<comment type="caution">
    <text evidence="1">The sequence shown here is derived from an EMBL/GenBank/DDBJ whole genome shotgun (WGS) entry which is preliminary data.</text>
</comment>
<organism evidence="1 2">
    <name type="scientific">Dipteronia dyeriana</name>
    <dbReference type="NCBI Taxonomy" id="168575"/>
    <lineage>
        <taxon>Eukaryota</taxon>
        <taxon>Viridiplantae</taxon>
        <taxon>Streptophyta</taxon>
        <taxon>Embryophyta</taxon>
        <taxon>Tracheophyta</taxon>
        <taxon>Spermatophyta</taxon>
        <taxon>Magnoliopsida</taxon>
        <taxon>eudicotyledons</taxon>
        <taxon>Gunneridae</taxon>
        <taxon>Pentapetalae</taxon>
        <taxon>rosids</taxon>
        <taxon>malvids</taxon>
        <taxon>Sapindales</taxon>
        <taxon>Sapindaceae</taxon>
        <taxon>Hippocastanoideae</taxon>
        <taxon>Acereae</taxon>
        <taxon>Dipteronia</taxon>
    </lineage>
</organism>
<protein>
    <submittedName>
        <fullName evidence="1">Uncharacterized protein</fullName>
    </submittedName>
</protein>
<dbReference type="Proteomes" id="UP001280121">
    <property type="component" value="Unassembled WGS sequence"/>
</dbReference>
<reference evidence="1" key="1">
    <citation type="journal article" date="2023" name="Plant J.">
        <title>Genome sequences and population genomics provide insights into the demographic history, inbreeding, and mutation load of two 'living fossil' tree species of Dipteronia.</title>
        <authorList>
            <person name="Feng Y."/>
            <person name="Comes H.P."/>
            <person name="Chen J."/>
            <person name="Zhu S."/>
            <person name="Lu R."/>
            <person name="Zhang X."/>
            <person name="Li P."/>
            <person name="Qiu J."/>
            <person name="Olsen K.M."/>
            <person name="Qiu Y."/>
        </authorList>
    </citation>
    <scope>NUCLEOTIDE SEQUENCE</scope>
    <source>
        <strain evidence="1">KIB01</strain>
    </source>
</reference>
<dbReference type="PANTHER" id="PTHR32099">
    <property type="entry name" value="CYSTEINE-RICH REPEAT SECRETORY PROTEIN"/>
    <property type="match status" value="1"/>
</dbReference>
<evidence type="ECO:0000313" key="1">
    <source>
        <dbReference type="EMBL" id="KAK2643991.1"/>
    </source>
</evidence>
<evidence type="ECO:0000313" key="2">
    <source>
        <dbReference type="Proteomes" id="UP001280121"/>
    </source>
</evidence>
<dbReference type="AlphaFoldDB" id="A0AAD9TXI1"/>
<dbReference type="PANTHER" id="PTHR32099:SF51">
    <property type="entry name" value="CYSTEINE-RICH RECEPTOR-LIKE PROTEIN KINASE 25 ISOFORM X1"/>
    <property type="match status" value="1"/>
</dbReference>
<gene>
    <name evidence="1" type="ORF">Ddye_019186</name>
</gene>
<name>A0AAD9TXI1_9ROSI</name>
<sequence length="111" mass="12491">MFEVCSCIRDSVSKLLHVCCIPKDVIGFYDDCMLRFSNRSIFGTVEVAPRYRMINLENVTSLDQVNQALRNLLDGLRRKAASGGSLGKLIRRQKRICTGLKNVIRACSVHS</sequence>
<proteinExistence type="predicted"/>
<keyword evidence="2" id="KW-1185">Reference proteome</keyword>